<reference evidence="8" key="3">
    <citation type="submission" date="2021-02" db="UniProtKB">
        <authorList>
            <consortium name="EnsemblMetazoa"/>
        </authorList>
    </citation>
    <scope>IDENTIFICATION</scope>
    <source>
        <strain evidence="8">USDA</strain>
    </source>
</reference>
<dbReference type="SUPFAM" id="SSF53335">
    <property type="entry name" value="S-adenosyl-L-methionine-dependent methyltransferases"/>
    <property type="match status" value="1"/>
</dbReference>
<evidence type="ECO:0000256" key="4">
    <source>
        <dbReference type="ARBA" id="ARBA00022691"/>
    </source>
</evidence>
<dbReference type="eggNOG" id="KOG2912">
    <property type="taxonomic scope" value="Eukaryota"/>
</dbReference>
<keyword evidence="2 5" id="KW-0489">Methyltransferase</keyword>
<dbReference type="GO" id="GO:0008168">
    <property type="term" value="F:methyltransferase activity"/>
    <property type="evidence" value="ECO:0007669"/>
    <property type="project" value="UniProtKB-UniRule"/>
</dbReference>
<dbReference type="EMBL" id="AAZO01005349">
    <property type="status" value="NOT_ANNOTATED_CDS"/>
    <property type="molecule type" value="Genomic_DNA"/>
</dbReference>
<dbReference type="Gene3D" id="3.40.50.150">
    <property type="entry name" value="Vaccinia Virus protein VP39"/>
    <property type="match status" value="1"/>
</dbReference>
<dbReference type="InParanoid" id="E0VTU8"/>
<evidence type="ECO:0000256" key="5">
    <source>
        <dbReference type="PIRNR" id="PIRNR037350"/>
    </source>
</evidence>
<evidence type="ECO:0000256" key="6">
    <source>
        <dbReference type="PIRSR" id="PIRSR037350-1"/>
    </source>
</evidence>
<dbReference type="HOGENOM" id="CLU_027534_0_0_1"/>
<evidence type="ECO:0000256" key="2">
    <source>
        <dbReference type="ARBA" id="ARBA00022603"/>
    </source>
</evidence>
<dbReference type="GeneID" id="8230611"/>
<protein>
    <recommendedName>
        <fullName evidence="5">U6 small nuclear RNA (adenine-(43)-N(6))-methyltransferase</fullName>
        <ecNumber evidence="5">2.1.1.-</ecNumber>
    </recommendedName>
</protein>
<dbReference type="OMA" id="FESCISI"/>
<dbReference type="PANTHER" id="PTHR13393:SF0">
    <property type="entry name" value="RNA N6-ADENOSINE-METHYLTRANSFERASE METTL16"/>
    <property type="match status" value="1"/>
</dbReference>
<dbReference type="EMBL" id="AAZO01005350">
    <property type="status" value="NOT_ANNOTATED_CDS"/>
    <property type="molecule type" value="Genomic_DNA"/>
</dbReference>
<dbReference type="VEuPathDB" id="VectorBase:PHUM438210"/>
<keyword evidence="3 5" id="KW-0808">Transferase</keyword>
<dbReference type="Proteomes" id="UP000009046">
    <property type="component" value="Unassembled WGS sequence"/>
</dbReference>
<gene>
    <name evidence="8" type="primary">8230611</name>
    <name evidence="7" type="ORF">Phum_PHUM438210</name>
</gene>
<feature type="binding site" evidence="6">
    <location>
        <position position="65"/>
    </location>
    <ligand>
        <name>S-adenosyl-L-methionine</name>
        <dbReference type="ChEBI" id="CHEBI:59789"/>
    </ligand>
</feature>
<dbReference type="PANTHER" id="PTHR13393">
    <property type="entry name" value="SAM-DEPENDENT METHYLTRANSFERASE"/>
    <property type="match status" value="1"/>
</dbReference>
<dbReference type="InterPro" id="IPR010286">
    <property type="entry name" value="METTL16/RlmF"/>
</dbReference>
<keyword evidence="4 6" id="KW-0949">S-adenosyl-L-methionine</keyword>
<dbReference type="EnsemblMetazoa" id="PHUM438210-RA">
    <property type="protein sequence ID" value="PHUM438210-PA"/>
    <property type="gene ID" value="PHUM438210"/>
</dbReference>
<dbReference type="GO" id="GO:0005634">
    <property type="term" value="C:nucleus"/>
    <property type="evidence" value="ECO:0007669"/>
    <property type="project" value="TreeGrafter"/>
</dbReference>
<dbReference type="InterPro" id="IPR029063">
    <property type="entry name" value="SAM-dependent_MTases_sf"/>
</dbReference>
<accession>E0VTU8</accession>
<dbReference type="FunCoup" id="E0VTU8">
    <property type="interactions" value="2066"/>
</dbReference>
<dbReference type="EMBL" id="DS235773">
    <property type="protein sequence ID" value="EEB16804.1"/>
    <property type="molecule type" value="Genomic_DNA"/>
</dbReference>
<dbReference type="EC" id="2.1.1.-" evidence="5"/>
<dbReference type="CDD" id="cd02440">
    <property type="entry name" value="AdoMet_MTases"/>
    <property type="match status" value="1"/>
</dbReference>
<dbReference type="STRING" id="121224.E0VTU8"/>
<organism>
    <name type="scientific">Pediculus humanus subsp. corporis</name>
    <name type="common">Body louse</name>
    <dbReference type="NCBI Taxonomy" id="121224"/>
    <lineage>
        <taxon>Eukaryota</taxon>
        <taxon>Metazoa</taxon>
        <taxon>Ecdysozoa</taxon>
        <taxon>Arthropoda</taxon>
        <taxon>Hexapoda</taxon>
        <taxon>Insecta</taxon>
        <taxon>Pterygota</taxon>
        <taxon>Neoptera</taxon>
        <taxon>Paraneoptera</taxon>
        <taxon>Psocodea</taxon>
        <taxon>Troctomorpha</taxon>
        <taxon>Phthiraptera</taxon>
        <taxon>Anoplura</taxon>
        <taxon>Pediculidae</taxon>
        <taxon>Pediculus</taxon>
    </lineage>
</organism>
<dbReference type="OrthoDB" id="514248at2759"/>
<name>E0VTU8_PEDHC</name>
<comment type="similarity">
    <text evidence="1 5">Belongs to the methyltransferase superfamily. METTL16/RlmF family.</text>
</comment>
<proteinExistence type="inferred from homology"/>
<keyword evidence="9" id="KW-1185">Reference proteome</keyword>
<dbReference type="InterPro" id="IPR017182">
    <property type="entry name" value="METTL16/PsiM"/>
</dbReference>
<dbReference type="PIRSF" id="PIRSF037350">
    <property type="entry name" value="Mtase_ZK1128_prd"/>
    <property type="match status" value="1"/>
</dbReference>
<dbReference type="AlphaFoldDB" id="E0VTU8"/>
<sequence length="404" mass="46971">MLIKNRMHSKNIYKKPPNFKELAIKFPEFRKYVKQDLSGRITINYQDQKRALEPSEGKPLGIDIGTGNVCIYSLLGARKGWKMYATEMDPFNYKNAVTNVNKNNLNDLISVKLVENHNQILLGVIDENLNYDFCMCNPPFFDYNEKPVNRTFRRPQVDAVASNVKTEVCSEGGEISFISKLIEESVKLKTKIKIYTTLVGKKSDFLYLKKVLMKISPNSLTFTEFCQGKTTRWCLAWSFLNISLNNVSNSLGSNRKRKSKHFFNFTIPHYSSKEINDVFTITAEVLNQLQFCAKKNTWSHQRRKKRLAARLNETVNKGETNLESKSKSIPVSSEKKFKNDEQIVDIPENENEEEECNIEGVIILKCENMLITLEMIWLSGNKEYFHQIYQHFKNYWNTKPKMSE</sequence>
<dbReference type="RefSeq" id="XP_002429542.1">
    <property type="nucleotide sequence ID" value="XM_002429497.1"/>
</dbReference>
<evidence type="ECO:0000313" key="7">
    <source>
        <dbReference type="EMBL" id="EEB16804.1"/>
    </source>
</evidence>
<reference evidence="7" key="1">
    <citation type="submission" date="2007-04" db="EMBL/GenBank/DDBJ databases">
        <title>Annotation of Pediculus humanus corporis strain USDA.</title>
        <authorList>
            <person name="Kirkness E."/>
            <person name="Hannick L."/>
            <person name="Hass B."/>
            <person name="Bruggner R."/>
            <person name="Lawson D."/>
            <person name="Bidwell S."/>
            <person name="Joardar V."/>
            <person name="Caler E."/>
            <person name="Walenz B."/>
            <person name="Inman J."/>
            <person name="Schobel S."/>
            <person name="Galinsky K."/>
            <person name="Amedeo P."/>
            <person name="Strausberg R."/>
        </authorList>
    </citation>
    <scope>NUCLEOTIDE SEQUENCE</scope>
    <source>
        <strain evidence="7">USDA</strain>
    </source>
</reference>
<evidence type="ECO:0000256" key="1">
    <source>
        <dbReference type="ARBA" id="ARBA00005878"/>
    </source>
</evidence>
<dbReference type="CTD" id="8230611"/>
<feature type="binding site" evidence="6">
    <location>
        <position position="87"/>
    </location>
    <ligand>
        <name>S-adenosyl-L-methionine</name>
        <dbReference type="ChEBI" id="CHEBI:59789"/>
    </ligand>
</feature>
<reference evidence="7" key="2">
    <citation type="submission" date="2007-04" db="EMBL/GenBank/DDBJ databases">
        <title>The genome of the human body louse.</title>
        <authorList>
            <consortium name="The Human Body Louse Genome Consortium"/>
            <person name="Kirkness E."/>
            <person name="Walenz B."/>
            <person name="Hass B."/>
            <person name="Bruggner R."/>
            <person name="Strausberg R."/>
        </authorList>
    </citation>
    <scope>NUCLEOTIDE SEQUENCE</scope>
    <source>
        <strain evidence="7">USDA</strain>
    </source>
</reference>
<evidence type="ECO:0000256" key="3">
    <source>
        <dbReference type="ARBA" id="ARBA00022679"/>
    </source>
</evidence>
<evidence type="ECO:0000313" key="8">
    <source>
        <dbReference type="EnsemblMetazoa" id="PHUM438210-PA"/>
    </source>
</evidence>
<dbReference type="KEGG" id="phu:Phum_PHUM438210"/>
<evidence type="ECO:0000313" key="9">
    <source>
        <dbReference type="Proteomes" id="UP000009046"/>
    </source>
</evidence>
<feature type="binding site" evidence="6">
    <location>
        <position position="137"/>
    </location>
    <ligand>
        <name>S-adenosyl-L-methionine</name>
        <dbReference type="ChEBI" id="CHEBI:59789"/>
    </ligand>
</feature>
<dbReference type="Pfam" id="PF05971">
    <property type="entry name" value="Methyltransf_10"/>
    <property type="match status" value="2"/>
</dbReference>
<dbReference type="GO" id="GO:0070475">
    <property type="term" value="P:rRNA base methylation"/>
    <property type="evidence" value="ECO:0007669"/>
    <property type="project" value="TreeGrafter"/>
</dbReference>